<accession>B0WHI1</accession>
<gene>
    <name evidence="11" type="primary">6038350</name>
    <name evidence="10" type="ORF">CpipJ_CPIJ006774</name>
</gene>
<dbReference type="InterPro" id="IPR047115">
    <property type="entry name" value="ARSB"/>
</dbReference>
<keyword evidence="7" id="KW-0472">Membrane</keyword>
<dbReference type="PANTHER" id="PTHR10342">
    <property type="entry name" value="ARYLSULFATASE"/>
    <property type="match status" value="1"/>
</dbReference>
<keyword evidence="12" id="KW-1185">Reference proteome</keyword>
<dbReference type="PANTHER" id="PTHR10342:SF264">
    <property type="entry name" value="MIP05773P-RELATED"/>
    <property type="match status" value="1"/>
</dbReference>
<evidence type="ECO:0000259" key="9">
    <source>
        <dbReference type="Pfam" id="PF00884"/>
    </source>
</evidence>
<dbReference type="Gene3D" id="3.40.720.10">
    <property type="entry name" value="Alkaline Phosphatase, subunit A"/>
    <property type="match status" value="1"/>
</dbReference>
<name>B0WHI1_CULQU</name>
<evidence type="ECO:0000256" key="1">
    <source>
        <dbReference type="ARBA" id="ARBA00001913"/>
    </source>
</evidence>
<sequence>MWKLPVLLGLLFVAVLNVFGEKSTDRSSNRPNIVVIIADDLGWNDVSFHGSLQIPTPNIDALAYSGIILNRHYAPPLCTPSRASLMTGKHPINIGMQHHVIEVDEPWGLGLDQKLMPEYFREAGYRTRLVGKWHLGFFRKAYTPTMRGFDSHYGYIGPYIDYWDHSLQMSNTSTRGLDMRRNLQVDYSARGTYATDLFTREAVRLIHDHNQTSANPLFLVVTHLAPHTGNEDDPMQAPEEDVELFSFIKDPKRRVLAAMISKLDDGVGQIVQALKKSGMLNNTVVLFYADNGAPTIGKHSNGGSNFPLRGQKYSPWEGAVRTAAAIWSPLLNNTGRVSNQWIHVSDWLPTLARAAGIEANFSGSEIDGQDQWEALNNPNLTGRTTVMHNIDQFQHYSSYTKNGWKLVNGTSWEGAFDDWMGSLDEEDELSEEEYSVRLISSVVGRLTKVDLDDVARIRRDATVHCPYIPGGTIDCEPQKSPCLFNILEDPCETNNIANQRPDLLKQLGQDVERYRLSATEPRNQPADPYSDPRYYNRTWTWWQDELDEARDIKFPLAIFIVSITFIAIMLIVVKPILCPSTKRKF</sequence>
<evidence type="ECO:0000256" key="2">
    <source>
        <dbReference type="ARBA" id="ARBA00008779"/>
    </source>
</evidence>
<keyword evidence="7" id="KW-1133">Transmembrane helix</keyword>
<reference evidence="11" key="2">
    <citation type="submission" date="2021-02" db="UniProtKB">
        <authorList>
            <consortium name="EnsemblMetazoa"/>
        </authorList>
    </citation>
    <scope>IDENTIFICATION</scope>
    <source>
        <strain evidence="11">JHB</strain>
    </source>
</reference>
<dbReference type="EnsemblMetazoa" id="CPIJ006774-RA">
    <property type="protein sequence ID" value="CPIJ006774-PA"/>
    <property type="gene ID" value="CPIJ006774"/>
</dbReference>
<keyword evidence="8" id="KW-0732">Signal</keyword>
<dbReference type="InParanoid" id="B0WHI1"/>
<keyword evidence="6" id="KW-0325">Glycoprotein</keyword>
<dbReference type="STRING" id="7176.B0WHI1"/>
<keyword evidence="3" id="KW-0479">Metal-binding</keyword>
<dbReference type="GO" id="GO:0046872">
    <property type="term" value="F:metal ion binding"/>
    <property type="evidence" value="ECO:0007669"/>
    <property type="project" value="UniProtKB-KW"/>
</dbReference>
<dbReference type="Gene3D" id="3.30.1120.10">
    <property type="match status" value="1"/>
</dbReference>
<evidence type="ECO:0000256" key="8">
    <source>
        <dbReference type="SAM" id="SignalP"/>
    </source>
</evidence>
<dbReference type="InterPro" id="IPR017850">
    <property type="entry name" value="Alkaline_phosphatase_core_sf"/>
</dbReference>
<feature type="signal peptide" evidence="8">
    <location>
        <begin position="1"/>
        <end position="20"/>
    </location>
</feature>
<dbReference type="FunCoup" id="B0WHI1">
    <property type="interactions" value="70"/>
</dbReference>
<evidence type="ECO:0000313" key="10">
    <source>
        <dbReference type="EMBL" id="EDS27759.1"/>
    </source>
</evidence>
<dbReference type="AlphaFoldDB" id="B0WHI1"/>
<keyword evidence="7" id="KW-0812">Transmembrane</keyword>
<dbReference type="SUPFAM" id="SSF53649">
    <property type="entry name" value="Alkaline phosphatase-like"/>
    <property type="match status" value="1"/>
</dbReference>
<dbReference type="EMBL" id="DS231936">
    <property type="protein sequence ID" value="EDS27759.1"/>
    <property type="molecule type" value="Genomic_DNA"/>
</dbReference>
<dbReference type="PROSITE" id="PS00149">
    <property type="entry name" value="SULFATASE_2"/>
    <property type="match status" value="1"/>
</dbReference>
<reference evidence="10" key="1">
    <citation type="submission" date="2007-03" db="EMBL/GenBank/DDBJ databases">
        <title>Annotation of Culex pipiens quinquefasciatus.</title>
        <authorList>
            <consortium name="The Broad Institute Genome Sequencing Platform"/>
            <person name="Atkinson P.W."/>
            <person name="Hemingway J."/>
            <person name="Christensen B.M."/>
            <person name="Higgs S."/>
            <person name="Kodira C."/>
            <person name="Hannick L."/>
            <person name="Megy K."/>
            <person name="O'Leary S."/>
            <person name="Pearson M."/>
            <person name="Haas B.J."/>
            <person name="Mauceli E."/>
            <person name="Wortman J.R."/>
            <person name="Lee N.H."/>
            <person name="Guigo R."/>
            <person name="Stanke M."/>
            <person name="Alvarado L."/>
            <person name="Amedeo P."/>
            <person name="Antoine C.H."/>
            <person name="Arensburger P."/>
            <person name="Bidwell S.L."/>
            <person name="Crawford M."/>
            <person name="Camaro F."/>
            <person name="Devon K."/>
            <person name="Engels R."/>
            <person name="Hammond M."/>
            <person name="Howarth C."/>
            <person name="Koehrsen M."/>
            <person name="Lawson D."/>
            <person name="Montgomery P."/>
            <person name="Nene V."/>
            <person name="Nusbaum C."/>
            <person name="Puiu D."/>
            <person name="Romero-Severson J."/>
            <person name="Severson D.W."/>
            <person name="Shumway M."/>
            <person name="Sisk P."/>
            <person name="Stolte C."/>
            <person name="Zeng Q."/>
            <person name="Eisenstadt E."/>
            <person name="Fraser-Liggett C."/>
            <person name="Strausberg R."/>
            <person name="Galagan J."/>
            <person name="Birren B."/>
            <person name="Collins F.H."/>
        </authorList>
    </citation>
    <scope>NUCLEOTIDE SEQUENCE [LARGE SCALE GENOMIC DNA]</scope>
    <source>
        <strain evidence="10">JHB</strain>
    </source>
</reference>
<organism>
    <name type="scientific">Culex quinquefasciatus</name>
    <name type="common">Southern house mosquito</name>
    <name type="synonym">Culex pungens</name>
    <dbReference type="NCBI Taxonomy" id="7176"/>
    <lineage>
        <taxon>Eukaryota</taxon>
        <taxon>Metazoa</taxon>
        <taxon>Ecdysozoa</taxon>
        <taxon>Arthropoda</taxon>
        <taxon>Hexapoda</taxon>
        <taxon>Insecta</taxon>
        <taxon>Pterygota</taxon>
        <taxon>Neoptera</taxon>
        <taxon>Endopterygota</taxon>
        <taxon>Diptera</taxon>
        <taxon>Nematocera</taxon>
        <taxon>Culicoidea</taxon>
        <taxon>Culicidae</taxon>
        <taxon>Culicinae</taxon>
        <taxon>Culicini</taxon>
        <taxon>Culex</taxon>
        <taxon>Culex</taxon>
    </lineage>
</organism>
<feature type="transmembrane region" description="Helical" evidence="7">
    <location>
        <begin position="556"/>
        <end position="577"/>
    </location>
</feature>
<dbReference type="VEuPathDB" id="VectorBase:CPIJ006774"/>
<dbReference type="VEuPathDB" id="VectorBase:CQUJHB005596"/>
<dbReference type="InterPro" id="IPR024607">
    <property type="entry name" value="Sulfatase_CS"/>
</dbReference>
<evidence type="ECO:0000313" key="12">
    <source>
        <dbReference type="Proteomes" id="UP000002320"/>
    </source>
</evidence>
<feature type="domain" description="Sulfatase N-terminal" evidence="9">
    <location>
        <begin position="31"/>
        <end position="357"/>
    </location>
</feature>
<evidence type="ECO:0000256" key="5">
    <source>
        <dbReference type="ARBA" id="ARBA00022837"/>
    </source>
</evidence>
<keyword evidence="5" id="KW-0106">Calcium</keyword>
<dbReference type="HOGENOM" id="CLU_006332_10_1_1"/>
<dbReference type="eggNOG" id="KOG3867">
    <property type="taxonomic scope" value="Eukaryota"/>
</dbReference>
<comment type="similarity">
    <text evidence="2">Belongs to the sulfatase family.</text>
</comment>
<evidence type="ECO:0000256" key="4">
    <source>
        <dbReference type="ARBA" id="ARBA00022801"/>
    </source>
</evidence>
<comment type="cofactor">
    <cofactor evidence="1">
        <name>Ca(2+)</name>
        <dbReference type="ChEBI" id="CHEBI:29108"/>
    </cofactor>
</comment>
<dbReference type="InterPro" id="IPR000917">
    <property type="entry name" value="Sulfatase_N"/>
</dbReference>
<feature type="chain" id="PRO_5011408205" evidence="8">
    <location>
        <begin position="21"/>
        <end position="585"/>
    </location>
</feature>
<evidence type="ECO:0000256" key="6">
    <source>
        <dbReference type="ARBA" id="ARBA00023180"/>
    </source>
</evidence>
<proteinExistence type="inferred from homology"/>
<dbReference type="Proteomes" id="UP000002320">
    <property type="component" value="Unassembled WGS sequence"/>
</dbReference>
<dbReference type="CDD" id="cd16029">
    <property type="entry name" value="4-S"/>
    <property type="match status" value="1"/>
</dbReference>
<evidence type="ECO:0000256" key="3">
    <source>
        <dbReference type="ARBA" id="ARBA00022723"/>
    </source>
</evidence>
<dbReference type="PROSITE" id="PS00523">
    <property type="entry name" value="SULFATASE_1"/>
    <property type="match status" value="1"/>
</dbReference>
<dbReference type="Pfam" id="PF00884">
    <property type="entry name" value="Sulfatase"/>
    <property type="match status" value="1"/>
</dbReference>
<protein>
    <submittedName>
        <fullName evidence="10">Arylsulfatase B</fullName>
    </submittedName>
</protein>
<keyword evidence="4" id="KW-0378">Hydrolase</keyword>
<dbReference type="OrthoDB" id="103349at2759"/>
<dbReference type="OMA" id="FHNGNWE"/>
<dbReference type="GO" id="GO:0008484">
    <property type="term" value="F:sulfuric ester hydrolase activity"/>
    <property type="evidence" value="ECO:0007669"/>
    <property type="project" value="InterPro"/>
</dbReference>
<evidence type="ECO:0000256" key="7">
    <source>
        <dbReference type="SAM" id="Phobius"/>
    </source>
</evidence>
<dbReference type="KEGG" id="cqu:CpipJ_CPIJ006774"/>
<evidence type="ECO:0000313" key="11">
    <source>
        <dbReference type="EnsemblMetazoa" id="CPIJ006774-PA"/>
    </source>
</evidence>